<sequence length="237" mass="24893">MAHARKETSKAAMLAAVAAIALLLAGCQGERETPPNTYIGQLDGSGKETAQTPDSPQKTYSEQNGQNLAAEEPHSNPAGATNEATAETSTLHDSEDDKGAVETESEDKAWDASEPELHGVAIGDGEAQVVRRFGAAIDSYTLDEKSDKIQVLEYDGFAVGMNGEQTVQYVELFGSGLSAGLSGLQIGDKPDAAVKLLGKPEKQTAYLLTYEADGALLKLDLDPGQNEIVSIKLLAAS</sequence>
<feature type="compositionally biased region" description="Polar residues" evidence="1">
    <location>
        <begin position="48"/>
        <end position="67"/>
    </location>
</feature>
<organism evidence="3 4">
    <name type="scientific">Paenibacillus arenilitoris</name>
    <dbReference type="NCBI Taxonomy" id="2772299"/>
    <lineage>
        <taxon>Bacteria</taxon>
        <taxon>Bacillati</taxon>
        <taxon>Bacillota</taxon>
        <taxon>Bacilli</taxon>
        <taxon>Bacillales</taxon>
        <taxon>Paenibacillaceae</taxon>
        <taxon>Paenibacillus</taxon>
    </lineage>
</organism>
<dbReference type="RefSeq" id="WP_190862957.1">
    <property type="nucleotide sequence ID" value="NZ_JACXIY010000018.1"/>
</dbReference>
<name>A0A927CMX5_9BACL</name>
<dbReference type="AlphaFoldDB" id="A0A927CMX5"/>
<evidence type="ECO:0000256" key="1">
    <source>
        <dbReference type="SAM" id="MobiDB-lite"/>
    </source>
</evidence>
<dbReference type="EMBL" id="JACXIY010000018">
    <property type="protein sequence ID" value="MBD2870222.1"/>
    <property type="molecule type" value="Genomic_DNA"/>
</dbReference>
<dbReference type="PROSITE" id="PS51257">
    <property type="entry name" value="PROKAR_LIPOPROTEIN"/>
    <property type="match status" value="1"/>
</dbReference>
<keyword evidence="4" id="KW-1185">Reference proteome</keyword>
<feature type="region of interest" description="Disordered" evidence="1">
    <location>
        <begin position="30"/>
        <end position="116"/>
    </location>
</feature>
<accession>A0A927CMX5</accession>
<evidence type="ECO:0008006" key="5">
    <source>
        <dbReference type="Google" id="ProtNLM"/>
    </source>
</evidence>
<evidence type="ECO:0000256" key="2">
    <source>
        <dbReference type="SAM" id="SignalP"/>
    </source>
</evidence>
<feature type="chain" id="PRO_5039321937" description="DUF4309 domain-containing protein" evidence="2">
    <location>
        <begin position="26"/>
        <end position="237"/>
    </location>
</feature>
<proteinExistence type="predicted"/>
<comment type="caution">
    <text evidence="3">The sequence shown here is derived from an EMBL/GenBank/DDBJ whole genome shotgun (WGS) entry which is preliminary data.</text>
</comment>
<feature type="compositionally biased region" description="Basic and acidic residues" evidence="1">
    <location>
        <begin position="90"/>
        <end position="116"/>
    </location>
</feature>
<feature type="compositionally biased region" description="Polar residues" evidence="1">
    <location>
        <begin position="78"/>
        <end position="89"/>
    </location>
</feature>
<gene>
    <name evidence="3" type="ORF">IDH41_16705</name>
</gene>
<evidence type="ECO:0000313" key="3">
    <source>
        <dbReference type="EMBL" id="MBD2870222.1"/>
    </source>
</evidence>
<feature type="signal peptide" evidence="2">
    <location>
        <begin position="1"/>
        <end position="25"/>
    </location>
</feature>
<protein>
    <recommendedName>
        <fullName evidence="5">DUF4309 domain-containing protein</fullName>
    </recommendedName>
</protein>
<dbReference type="Proteomes" id="UP000632125">
    <property type="component" value="Unassembled WGS sequence"/>
</dbReference>
<reference evidence="3" key="1">
    <citation type="submission" date="2020-09" db="EMBL/GenBank/DDBJ databases">
        <title>A novel bacterium of genus Paenibacillus, isolated from South China Sea.</title>
        <authorList>
            <person name="Huang H."/>
            <person name="Mo K."/>
            <person name="Hu Y."/>
        </authorList>
    </citation>
    <scope>NUCLEOTIDE SEQUENCE</scope>
    <source>
        <strain evidence="3">IB182493</strain>
    </source>
</reference>
<evidence type="ECO:0000313" key="4">
    <source>
        <dbReference type="Proteomes" id="UP000632125"/>
    </source>
</evidence>
<keyword evidence="2" id="KW-0732">Signal</keyword>